<keyword evidence="5" id="KW-1185">Reference proteome</keyword>
<evidence type="ECO:0000313" key="5">
    <source>
        <dbReference type="Proteomes" id="UP000187209"/>
    </source>
</evidence>
<name>A0A1R2C703_9CILI</name>
<evidence type="ECO:0000256" key="2">
    <source>
        <dbReference type="SAM" id="Coils"/>
    </source>
</evidence>
<proteinExistence type="inferred from homology"/>
<dbReference type="OrthoDB" id="425555at2759"/>
<evidence type="ECO:0000313" key="4">
    <source>
        <dbReference type="EMBL" id="OMJ84761.1"/>
    </source>
</evidence>
<comment type="caution">
    <text evidence="4">The sequence shown here is derived from an EMBL/GenBank/DDBJ whole genome shotgun (WGS) entry which is preliminary data.</text>
</comment>
<dbReference type="PANTHER" id="PTHR16127">
    <property type="entry name" value="TAXILIN"/>
    <property type="match status" value="1"/>
</dbReference>
<dbReference type="InterPro" id="IPR026183">
    <property type="entry name" value="Taxilin_fam"/>
</dbReference>
<dbReference type="Pfam" id="PF09728">
    <property type="entry name" value="Taxilin"/>
    <property type="match status" value="2"/>
</dbReference>
<feature type="coiled-coil region" evidence="2">
    <location>
        <begin position="244"/>
        <end position="278"/>
    </location>
</feature>
<organism evidence="4 5">
    <name type="scientific">Stentor coeruleus</name>
    <dbReference type="NCBI Taxonomy" id="5963"/>
    <lineage>
        <taxon>Eukaryota</taxon>
        <taxon>Sar</taxon>
        <taxon>Alveolata</taxon>
        <taxon>Ciliophora</taxon>
        <taxon>Postciliodesmatophora</taxon>
        <taxon>Heterotrichea</taxon>
        <taxon>Heterotrichida</taxon>
        <taxon>Stentoridae</taxon>
        <taxon>Stentor</taxon>
    </lineage>
</organism>
<dbReference type="Proteomes" id="UP000187209">
    <property type="component" value="Unassembled WGS sequence"/>
</dbReference>
<evidence type="ECO:0000256" key="1">
    <source>
        <dbReference type="ARBA" id="ARBA00009550"/>
    </source>
</evidence>
<dbReference type="EMBL" id="MPUH01000259">
    <property type="protein sequence ID" value="OMJ84761.1"/>
    <property type="molecule type" value="Genomic_DNA"/>
</dbReference>
<dbReference type="PANTHER" id="PTHR16127:SF13">
    <property type="entry name" value="GH01188P"/>
    <property type="match status" value="1"/>
</dbReference>
<reference evidence="4 5" key="1">
    <citation type="submission" date="2016-11" db="EMBL/GenBank/DDBJ databases">
        <title>The macronuclear genome of Stentor coeruleus: a giant cell with tiny introns.</title>
        <authorList>
            <person name="Slabodnick M."/>
            <person name="Ruby J.G."/>
            <person name="Reiff S.B."/>
            <person name="Swart E.C."/>
            <person name="Gosai S."/>
            <person name="Prabakaran S."/>
            <person name="Witkowska E."/>
            <person name="Larue G.E."/>
            <person name="Fisher S."/>
            <person name="Freeman R.M."/>
            <person name="Gunawardena J."/>
            <person name="Chu W."/>
            <person name="Stover N.A."/>
            <person name="Gregory B.D."/>
            <person name="Nowacki M."/>
            <person name="Derisi J."/>
            <person name="Roy S.W."/>
            <person name="Marshall W.F."/>
            <person name="Sood P."/>
        </authorList>
    </citation>
    <scope>NUCLEOTIDE SEQUENCE [LARGE SCALE GENOMIC DNA]</scope>
    <source>
        <strain evidence="4">WM001</strain>
    </source>
</reference>
<keyword evidence="2" id="KW-0175">Coiled coil</keyword>
<comment type="similarity">
    <text evidence="1">Belongs to the taxilin family.</text>
</comment>
<gene>
    <name evidence="4" type="ORF">SteCoe_14085</name>
</gene>
<protein>
    <submittedName>
        <fullName evidence="4">Uncharacterized protein</fullName>
    </submittedName>
</protein>
<feature type="coiled-coil region" evidence="2">
    <location>
        <begin position="166"/>
        <end position="193"/>
    </location>
</feature>
<sequence length="292" mass="34903">MNIGQEDARKLKKVLKKISTDIKNLYDQTSGDRRVQILNERLVKEINEEAKLESELLISRLQYETSMHELDKFKQDCAHEKSQKQKLEAYCNELQNKHKQIVDDANKSSEEERVRRSKLSEDFNNDLHTSQRKLEEVAYQRAEYMKYNEMLKEKMKELLGYVEERDKTYSQMLEEKTKELEEYKAKIEEKPKDEEIKLRAELDEYKKKFENFQTSLTQSNQHFSTFKKEMDTKTKLFKQLQKENIDIKKREQESESTLKTLKEEVDSLTKVVQKYETDIGKLNELKSKLTSS</sequence>
<dbReference type="AlphaFoldDB" id="A0A1R2C703"/>
<feature type="region of interest" description="Disordered" evidence="3">
    <location>
        <begin position="101"/>
        <end position="120"/>
    </location>
</feature>
<accession>A0A1R2C703</accession>
<dbReference type="GO" id="GO:0019905">
    <property type="term" value="F:syntaxin binding"/>
    <property type="evidence" value="ECO:0007669"/>
    <property type="project" value="InterPro"/>
</dbReference>
<evidence type="ECO:0000256" key="3">
    <source>
        <dbReference type="SAM" id="MobiDB-lite"/>
    </source>
</evidence>